<dbReference type="Pfam" id="PF05193">
    <property type="entry name" value="Peptidase_M16_C"/>
    <property type="match status" value="1"/>
</dbReference>
<dbReference type="PROSITE" id="PS00143">
    <property type="entry name" value="INSULINASE"/>
    <property type="match status" value="1"/>
</dbReference>
<dbReference type="EMBL" id="JAUSWN010000001">
    <property type="protein sequence ID" value="MDQ0478526.1"/>
    <property type="molecule type" value="Genomic_DNA"/>
</dbReference>
<sequence>MREEFFDSKKVVLKNGLQLVTVKKHTELMAINVGVKVGALYESEDEKGISHFIEHMLFKGTEEKNNEELNNKLENLAGEYNAYTDYMYTVYNIVALKDEMEESLSILSDMVINSVFPSEELEKERGVILSELKSSKDDLEDLSFKKVNEYGFKKSGLKIDVLGKEKLIRTFSRNKLMEYYNKYYVPNNSVISIVSSYEHEQVKALVEKYFESWKKDSINKPGIICENNISGNYETCKKEIEQSTIVFLYTFFDLNDEEELALRVLNHKFGESSNSILFREIRENKGLAYDIYTQVDCSDYIKSLYIYTGVEDENIEETIKCIYDCIENIKNKNIVFNDRTLTLMKKIFKTSLISTLEDASELSQYVLIQVMENRDIYEFIREMESLEQMKSEDIYNIAKKVLNNPTVHILKRENNGEE</sequence>
<comment type="similarity">
    <text evidence="1 2">Belongs to the peptidase M16 family.</text>
</comment>
<keyword evidence="7" id="KW-1185">Reference proteome</keyword>
<feature type="domain" description="Peptidase M16 C-terminal" evidence="5">
    <location>
        <begin position="171"/>
        <end position="333"/>
    </location>
</feature>
<dbReference type="PANTHER" id="PTHR11851:SF49">
    <property type="entry name" value="MITOCHONDRIAL-PROCESSING PEPTIDASE SUBUNIT ALPHA"/>
    <property type="match status" value="1"/>
</dbReference>
<protein>
    <submittedName>
        <fullName evidence="6">Zn-dependent peptidase</fullName>
    </submittedName>
</protein>
<dbReference type="Proteomes" id="UP001224418">
    <property type="component" value="Unassembled WGS sequence"/>
</dbReference>
<gene>
    <name evidence="6" type="ORF">QOZ93_000227</name>
</gene>
<dbReference type="PANTHER" id="PTHR11851">
    <property type="entry name" value="METALLOPROTEASE"/>
    <property type="match status" value="1"/>
</dbReference>
<dbReference type="Pfam" id="PF00675">
    <property type="entry name" value="Peptidase_M16"/>
    <property type="match status" value="1"/>
</dbReference>
<dbReference type="InterPro" id="IPR011249">
    <property type="entry name" value="Metalloenz_LuxS/M16"/>
</dbReference>
<dbReference type="SUPFAM" id="SSF63411">
    <property type="entry name" value="LuxS/MPP-like metallohydrolase"/>
    <property type="match status" value="2"/>
</dbReference>
<name>A0ABU0JQJ6_HATLI</name>
<dbReference type="InterPro" id="IPR050361">
    <property type="entry name" value="MPP/UQCRC_Complex"/>
</dbReference>
<keyword evidence="3" id="KW-0175">Coiled coil</keyword>
<dbReference type="InterPro" id="IPR011765">
    <property type="entry name" value="Pept_M16_N"/>
</dbReference>
<evidence type="ECO:0000256" key="2">
    <source>
        <dbReference type="RuleBase" id="RU004447"/>
    </source>
</evidence>
<evidence type="ECO:0000256" key="3">
    <source>
        <dbReference type="SAM" id="Coils"/>
    </source>
</evidence>
<reference evidence="6 7" key="1">
    <citation type="submission" date="2023-07" db="EMBL/GenBank/DDBJ databases">
        <title>Genomic Encyclopedia of Type Strains, Phase IV (KMG-IV): sequencing the most valuable type-strain genomes for metagenomic binning, comparative biology and taxonomic classification.</title>
        <authorList>
            <person name="Goeker M."/>
        </authorList>
    </citation>
    <scope>NUCLEOTIDE SEQUENCE [LARGE SCALE GENOMIC DNA]</scope>
    <source>
        <strain evidence="6 7">DSM 1400</strain>
    </source>
</reference>
<evidence type="ECO:0000256" key="1">
    <source>
        <dbReference type="ARBA" id="ARBA00007261"/>
    </source>
</evidence>
<dbReference type="InterPro" id="IPR007863">
    <property type="entry name" value="Peptidase_M16_C"/>
</dbReference>
<proteinExistence type="inferred from homology"/>
<evidence type="ECO:0000313" key="6">
    <source>
        <dbReference type="EMBL" id="MDQ0478526.1"/>
    </source>
</evidence>
<evidence type="ECO:0000259" key="4">
    <source>
        <dbReference type="Pfam" id="PF00675"/>
    </source>
</evidence>
<organism evidence="6 7">
    <name type="scientific">Hathewaya limosa</name>
    <name type="common">Clostridium limosum</name>
    <dbReference type="NCBI Taxonomy" id="1536"/>
    <lineage>
        <taxon>Bacteria</taxon>
        <taxon>Bacillati</taxon>
        <taxon>Bacillota</taxon>
        <taxon>Clostridia</taxon>
        <taxon>Eubacteriales</taxon>
        <taxon>Clostridiaceae</taxon>
        <taxon>Hathewaya</taxon>
    </lineage>
</organism>
<feature type="coiled-coil region" evidence="3">
    <location>
        <begin position="59"/>
        <end position="86"/>
    </location>
</feature>
<feature type="domain" description="Peptidase M16 N-terminal" evidence="4">
    <location>
        <begin position="23"/>
        <end position="163"/>
    </location>
</feature>
<evidence type="ECO:0000313" key="7">
    <source>
        <dbReference type="Proteomes" id="UP001224418"/>
    </source>
</evidence>
<comment type="caution">
    <text evidence="6">The sequence shown here is derived from an EMBL/GenBank/DDBJ whole genome shotgun (WGS) entry which is preliminary data.</text>
</comment>
<dbReference type="RefSeq" id="WP_307354788.1">
    <property type="nucleotide sequence ID" value="NZ_BAAACJ010000024.1"/>
</dbReference>
<dbReference type="InterPro" id="IPR001431">
    <property type="entry name" value="Pept_M16_Zn_BS"/>
</dbReference>
<evidence type="ECO:0000259" key="5">
    <source>
        <dbReference type="Pfam" id="PF05193"/>
    </source>
</evidence>
<dbReference type="Gene3D" id="3.30.830.10">
    <property type="entry name" value="Metalloenzyme, LuxS/M16 peptidase-like"/>
    <property type="match status" value="2"/>
</dbReference>
<accession>A0ABU0JQJ6</accession>